<feature type="transmembrane region" description="Helical" evidence="9">
    <location>
        <begin position="183"/>
        <end position="200"/>
    </location>
</feature>
<dbReference type="OMA" id="DFMIEDC"/>
<reference evidence="10" key="1">
    <citation type="journal article" date="2020" name="Nat. Ecol. Evol.">
        <title>Deeply conserved synteny resolves early events in vertebrate evolution.</title>
        <authorList>
            <person name="Simakov O."/>
            <person name="Marletaz F."/>
            <person name="Yue J.X."/>
            <person name="O'Connell B."/>
            <person name="Jenkins J."/>
            <person name="Brandt A."/>
            <person name="Calef R."/>
            <person name="Tung C.H."/>
            <person name="Huang T.K."/>
            <person name="Schmutz J."/>
            <person name="Satoh N."/>
            <person name="Yu J.K."/>
            <person name="Putnam N.H."/>
            <person name="Green R.E."/>
            <person name="Rokhsar D.S."/>
        </authorList>
    </citation>
    <scope>NUCLEOTIDE SEQUENCE [LARGE SCALE GENOMIC DNA]</scope>
    <source>
        <strain evidence="10">S238N-H82</strain>
    </source>
</reference>
<dbReference type="GO" id="GO:0000139">
    <property type="term" value="C:Golgi membrane"/>
    <property type="evidence" value="ECO:0007669"/>
    <property type="project" value="UniProtKB-SubCell"/>
</dbReference>
<dbReference type="GO" id="GO:0005789">
    <property type="term" value="C:endoplasmic reticulum membrane"/>
    <property type="evidence" value="ECO:0000318"/>
    <property type="project" value="GO_Central"/>
</dbReference>
<evidence type="ECO:0000256" key="1">
    <source>
        <dbReference type="ARBA" id="ARBA00004127"/>
    </source>
</evidence>
<evidence type="ECO:0000256" key="6">
    <source>
        <dbReference type="ARBA" id="ARBA00022989"/>
    </source>
</evidence>
<gene>
    <name evidence="11" type="primary">LOC118425053</name>
</gene>
<feature type="transmembrane region" description="Helical" evidence="9">
    <location>
        <begin position="122"/>
        <end position="141"/>
    </location>
</feature>
<accession>A0A9J7N1V1</accession>
<keyword evidence="9" id="KW-0333">Golgi apparatus</keyword>
<organism evidence="10 11">
    <name type="scientific">Branchiostoma floridae</name>
    <name type="common">Florida lancelet</name>
    <name type="synonym">Amphioxus</name>
    <dbReference type="NCBI Taxonomy" id="7739"/>
    <lineage>
        <taxon>Eukaryota</taxon>
        <taxon>Metazoa</taxon>
        <taxon>Chordata</taxon>
        <taxon>Cephalochordata</taxon>
        <taxon>Leptocardii</taxon>
        <taxon>Amphioxiformes</taxon>
        <taxon>Branchiostomatidae</taxon>
        <taxon>Branchiostoma</taxon>
    </lineage>
</organism>
<dbReference type="PANTHER" id="PTHR13148:SF0">
    <property type="entry name" value="POST-GPI ATTACHMENT TO PROTEINS FACTOR 3"/>
    <property type="match status" value="1"/>
</dbReference>
<comment type="function">
    <text evidence="9">Involved in the lipid remodeling steps of GPI-anchor maturation.</text>
</comment>
<keyword evidence="3 9" id="KW-0337">GPI-anchor biosynthesis</keyword>
<keyword evidence="7 9" id="KW-0472">Membrane</keyword>
<evidence type="ECO:0000313" key="11">
    <source>
        <dbReference type="RefSeq" id="XP_035689762.1"/>
    </source>
</evidence>
<dbReference type="GeneID" id="118425053"/>
<dbReference type="KEGG" id="bfo:118425053"/>
<keyword evidence="5" id="KW-0732">Signal</keyword>
<comment type="subcellular location">
    <subcellularLocation>
        <location evidence="1">Endomembrane system</location>
        <topology evidence="1">Multi-pass membrane protein</topology>
    </subcellularLocation>
    <subcellularLocation>
        <location evidence="9">Golgi apparatus membrane</location>
        <topology evidence="9">Multi-pass membrane protein</topology>
    </subcellularLocation>
</comment>
<proteinExistence type="inferred from homology"/>
<reference evidence="11" key="2">
    <citation type="submission" date="2025-08" db="UniProtKB">
        <authorList>
            <consortium name="RefSeq"/>
        </authorList>
    </citation>
    <scope>IDENTIFICATION</scope>
    <source>
        <strain evidence="11">S238N-H82</strain>
        <tissue evidence="11">Testes</tissue>
    </source>
</reference>
<evidence type="ECO:0000256" key="7">
    <source>
        <dbReference type="ARBA" id="ARBA00023136"/>
    </source>
</evidence>
<dbReference type="GO" id="GO:0006506">
    <property type="term" value="P:GPI anchor biosynthetic process"/>
    <property type="evidence" value="ECO:0000318"/>
    <property type="project" value="GO_Central"/>
</dbReference>
<feature type="transmembrane region" description="Helical" evidence="9">
    <location>
        <begin position="212"/>
        <end position="232"/>
    </location>
</feature>
<feature type="transmembrane region" description="Helical" evidence="9">
    <location>
        <begin position="269"/>
        <end position="292"/>
    </location>
</feature>
<keyword evidence="10" id="KW-1185">Reference proteome</keyword>
<dbReference type="OrthoDB" id="419770at2759"/>
<evidence type="ECO:0000256" key="2">
    <source>
        <dbReference type="ARBA" id="ARBA00006387"/>
    </source>
</evidence>
<dbReference type="Pfam" id="PF04080">
    <property type="entry name" value="Per1"/>
    <property type="match status" value="1"/>
</dbReference>
<evidence type="ECO:0000256" key="9">
    <source>
        <dbReference type="RuleBase" id="RU365066"/>
    </source>
</evidence>
<feature type="transmembrane region" description="Helical" evidence="9">
    <location>
        <begin position="153"/>
        <end position="171"/>
    </location>
</feature>
<evidence type="ECO:0000256" key="3">
    <source>
        <dbReference type="ARBA" id="ARBA00022502"/>
    </source>
</evidence>
<dbReference type="GO" id="GO:0016788">
    <property type="term" value="F:hydrolase activity, acting on ester bonds"/>
    <property type="evidence" value="ECO:0000318"/>
    <property type="project" value="GO_Central"/>
</dbReference>
<dbReference type="InterPro" id="IPR007217">
    <property type="entry name" value="Per1-like"/>
</dbReference>
<evidence type="ECO:0000256" key="4">
    <source>
        <dbReference type="ARBA" id="ARBA00022692"/>
    </source>
</evidence>
<sequence length="331" mass="38106">MVELELGLPAENARPSGIALSPLVPPRILCFLGRQIQTLPEMSVQLLEEQLHRAESGEGGVKHTHRPTALYMSLLGWWCEEECKYGCMWRTVEQIQAEPRGEVPQFYGKWPFVRVLGIQEPASVLFSILNGLGHVVMIGVFRRRVPSHAKMNSVVHWLAVISINAWFWSAVFHTRDFSWTEKMDYFCATSLVVFQLFMWFTRFGGFKESAMFGALLAALFSGHVYYLGFVKFDYGYNMMANVAVGQLNAFCWLGFAFKNVRQRRYMWKCIATILSINLLLLLELGDFPPIWWTFDAHSLWHAGTAPVVPLWYSFLIDENLYLLREAEEKDV</sequence>
<feature type="transmembrane region" description="Helical" evidence="9">
    <location>
        <begin position="238"/>
        <end position="257"/>
    </location>
</feature>
<dbReference type="RefSeq" id="XP_035689762.1">
    <property type="nucleotide sequence ID" value="XM_035833869.1"/>
</dbReference>
<evidence type="ECO:0000313" key="10">
    <source>
        <dbReference type="Proteomes" id="UP000001554"/>
    </source>
</evidence>
<dbReference type="PANTHER" id="PTHR13148">
    <property type="entry name" value="PER1-RELATED"/>
    <property type="match status" value="1"/>
</dbReference>
<evidence type="ECO:0000256" key="8">
    <source>
        <dbReference type="ARBA" id="ARBA00093305"/>
    </source>
</evidence>
<dbReference type="Proteomes" id="UP000001554">
    <property type="component" value="Chromosome 10"/>
</dbReference>
<comment type="similarity">
    <text evidence="2 9">Belongs to the PGAP3 family.</text>
</comment>
<dbReference type="AlphaFoldDB" id="A0A9J7N1V1"/>
<keyword evidence="6 9" id="KW-1133">Transmembrane helix</keyword>
<keyword evidence="4 9" id="KW-0812">Transmembrane</keyword>
<comment type="function">
    <text evidence="8">Involved in the fatty acid remodeling steps of GPI-anchor maturation where the unsaturated acyl chain at sn-2 of inositol phosphate is replaced by a saturated stearoyl chain. May catalyze the first step of the fatty acid remodeling, by removing the unsaturated acyl chain at sn-2 of inositol phosphate, generating a lyso-GPI intermediate. The fatty acid remodeling steps is critical for the integration of GPI-APs into lipid rafts.</text>
</comment>
<comment type="caution">
    <text evidence="9">Lacks conserved residue(s) required for the propagation of feature annotation.</text>
</comment>
<evidence type="ECO:0000256" key="5">
    <source>
        <dbReference type="ARBA" id="ARBA00022729"/>
    </source>
</evidence>
<name>A0A9J7N1V1_BRAFL</name>
<protein>
    <recommendedName>
        <fullName evidence="9">Post-GPI attachment to proteins factor 3</fullName>
    </recommendedName>
</protein>